<dbReference type="Gene3D" id="3.40.50.300">
    <property type="entry name" value="P-loop containing nucleotide triphosphate hydrolases"/>
    <property type="match status" value="2"/>
</dbReference>
<keyword evidence="4" id="KW-0378">Hydrolase</keyword>
<feature type="domain" description="Helicase ATP-binding" evidence="2">
    <location>
        <begin position="349"/>
        <end position="504"/>
    </location>
</feature>
<keyword evidence="4" id="KW-0347">Helicase</keyword>
<feature type="domain" description="Helicase C-terminal" evidence="3">
    <location>
        <begin position="563"/>
        <end position="712"/>
    </location>
</feature>
<dbReference type="SUPFAM" id="SSF56024">
    <property type="entry name" value="Phospholipase D/nuclease"/>
    <property type="match status" value="1"/>
</dbReference>
<dbReference type="Pfam" id="PF04851">
    <property type="entry name" value="ResIII"/>
    <property type="match status" value="1"/>
</dbReference>
<evidence type="ECO:0000313" key="5">
    <source>
        <dbReference type="Proteomes" id="UP000031938"/>
    </source>
</evidence>
<proteinExistence type="predicted"/>
<reference evidence="4 5" key="1">
    <citation type="submission" date="2015-01" db="EMBL/GenBank/DDBJ databases">
        <title>Genome sequencing of Jeotgalibacillus soli.</title>
        <authorList>
            <person name="Goh K.M."/>
            <person name="Chan K.-G."/>
            <person name="Yaakop A.S."/>
            <person name="Ee R."/>
            <person name="Gan H.M."/>
            <person name="Chan C.S."/>
        </authorList>
    </citation>
    <scope>NUCLEOTIDE SEQUENCE [LARGE SCALE GENOMIC DNA]</scope>
    <source>
        <strain evidence="4 5">P9</strain>
    </source>
</reference>
<dbReference type="InterPro" id="IPR014001">
    <property type="entry name" value="Helicase_ATP-bd"/>
</dbReference>
<dbReference type="Gene3D" id="3.30.870.10">
    <property type="entry name" value="Endonuclease Chain A"/>
    <property type="match status" value="1"/>
</dbReference>
<evidence type="ECO:0000259" key="1">
    <source>
        <dbReference type="PROSITE" id="PS50035"/>
    </source>
</evidence>
<dbReference type="PROSITE" id="PS51192">
    <property type="entry name" value="HELICASE_ATP_BIND_1"/>
    <property type="match status" value="1"/>
</dbReference>
<dbReference type="PANTHER" id="PTHR47962">
    <property type="entry name" value="ATP-DEPENDENT HELICASE LHR-RELATED-RELATED"/>
    <property type="match status" value="1"/>
</dbReference>
<dbReference type="PROSITE" id="PS51194">
    <property type="entry name" value="HELICASE_CTER"/>
    <property type="match status" value="1"/>
</dbReference>
<sequence>MVRSNEEGGGRMYEGIYEEIINKKVRRQLTQLSPDEFDIETERLDVEEARKLLASYISTVTRKALSFIRDHNKKGGDALLDQIQVCNEVIDLLSRSLGNDEFRSLQIEEKGDILTSIYHKLNTARILRKDKPLRPITPLSQTSLFTGSQYEPNMLEELRKEIMTSDSIDWLISFIKWSGLRIIMEELRHFTEDRGGKLRIITTSYMEATDFKAIEELSKLNNTEIRISYDKERTRLHAKAYLFKRNTGFSTAYIGSSNLSNPALTSGLEWNLKITEKESFDVLKKFEATFESYWNDTDFKLISKDNPDDWRNLKLSLSKPLAAETNEEYVLDVRPYSYQQEILEALEAERVHYGRTRNLVVAATGVGKTVISAFDFQRFYKQYPKAKFLFIAHREEILKQSLKTYRTILRNQNFGELLVGSHIPRSLDHLFMSIQSWNSKNIAGSTTPDFYDFIVVDEFHHASANTYTKLLNHYHPKVLLGLTATPERMDGQNVLTYFDDQIASEMRLPEAIDRKLLSPFHYFAVTDSVDLSALKWSKRGYDLEELENVYTGNRHRSELIVRNVKKYVTNIQVVKGLGFCVTVRHAEYMAKFFNEKGIPSIALHGGSNRDVRAAAKQKLVNGEINFIFVVDLYNEGIDIPEIDTILFLRPTESLTVFLQQLGRGLRLYPDKECLTALDFIGQAHKDYPFEEKFRALIGQTKHSIRKYVEEGFFHTPKGSEFILEKQAKEYILRNIKTVKHTKQYLQSKMKHFEEDTGKLLTLDNFLTYYQLTLDNFYGSSGDRLFERMKVDAGAAEDYTAPLEKQLMKRIRKLFHIDSAAFIQFLLRYVETFEANNPQEKRMVWMLYYSLFIHHPLKEGFDSTEQALKSIFSTSALKKEVVQLLTFRLDHLSFLERPHELHQDIPLRVHAHYTLDQAMAAFGYYNEEKSPKLQAGVKYFPDIETDVFFVTLNKSDKDFSPSTMYEDYAINSELFHWQSQNQTKAESKTGQRYINHKKTDSKIALFVREYRTGGSPFIFLGTASYVRHEGSEPVSIIWRLHEPMPAKIVPKANKNII</sequence>
<keyword evidence="4" id="KW-0067">ATP-binding</keyword>
<dbReference type="Pfam" id="PF13091">
    <property type="entry name" value="PLDc_2"/>
    <property type="match status" value="1"/>
</dbReference>
<dbReference type="Proteomes" id="UP000031938">
    <property type="component" value="Unassembled WGS sequence"/>
</dbReference>
<dbReference type="AlphaFoldDB" id="A0A0C2VZ97"/>
<protein>
    <submittedName>
        <fullName evidence="4">Helicase</fullName>
    </submittedName>
</protein>
<dbReference type="SMART" id="SM00490">
    <property type="entry name" value="HELICc"/>
    <property type="match status" value="1"/>
</dbReference>
<dbReference type="InterPro" id="IPR027417">
    <property type="entry name" value="P-loop_NTPase"/>
</dbReference>
<dbReference type="GO" id="GO:0016887">
    <property type="term" value="F:ATP hydrolysis activity"/>
    <property type="evidence" value="ECO:0007669"/>
    <property type="project" value="TreeGrafter"/>
</dbReference>
<dbReference type="PANTHER" id="PTHR47962:SF7">
    <property type="entry name" value="MITOCHONDRIAL ATP-DEPENDENT HELICASE IRC3-RELATED"/>
    <property type="match status" value="1"/>
</dbReference>
<dbReference type="InterPro" id="IPR001736">
    <property type="entry name" value="PLipase_D/transphosphatidylase"/>
</dbReference>
<dbReference type="EMBL" id="JXRP01000009">
    <property type="protein sequence ID" value="KIL49283.1"/>
    <property type="molecule type" value="Genomic_DNA"/>
</dbReference>
<dbReference type="CDD" id="cd18032">
    <property type="entry name" value="DEXHc_RE_I_III_res"/>
    <property type="match status" value="1"/>
</dbReference>
<gene>
    <name evidence="4" type="ORF">KP78_07510</name>
</gene>
<organism evidence="4 5">
    <name type="scientific">Jeotgalibacillus soli</name>
    <dbReference type="NCBI Taxonomy" id="889306"/>
    <lineage>
        <taxon>Bacteria</taxon>
        <taxon>Bacillati</taxon>
        <taxon>Bacillota</taxon>
        <taxon>Bacilli</taxon>
        <taxon>Bacillales</taxon>
        <taxon>Caryophanaceae</taxon>
        <taxon>Jeotgalibacillus</taxon>
    </lineage>
</organism>
<evidence type="ECO:0000313" key="4">
    <source>
        <dbReference type="EMBL" id="KIL49283.1"/>
    </source>
</evidence>
<dbReference type="PATRIC" id="fig|889306.3.peg.753"/>
<dbReference type="SMART" id="SM00487">
    <property type="entry name" value="DEXDc"/>
    <property type="match status" value="1"/>
</dbReference>
<dbReference type="REBASE" id="114687">
    <property type="entry name" value="Jso23228ORF7510P"/>
</dbReference>
<dbReference type="Pfam" id="PF00271">
    <property type="entry name" value="Helicase_C"/>
    <property type="match status" value="1"/>
</dbReference>
<dbReference type="InterPro" id="IPR052511">
    <property type="entry name" value="ATP-dep_Helicase"/>
</dbReference>
<evidence type="ECO:0000259" key="2">
    <source>
        <dbReference type="PROSITE" id="PS51192"/>
    </source>
</evidence>
<feature type="domain" description="PLD phosphodiesterase" evidence="1">
    <location>
        <begin position="232"/>
        <end position="263"/>
    </location>
</feature>
<dbReference type="SUPFAM" id="SSF52540">
    <property type="entry name" value="P-loop containing nucleoside triphosphate hydrolases"/>
    <property type="match status" value="1"/>
</dbReference>
<dbReference type="CDD" id="cd18799">
    <property type="entry name" value="SF2_C_EcoAI-like"/>
    <property type="match status" value="1"/>
</dbReference>
<dbReference type="GO" id="GO:0005524">
    <property type="term" value="F:ATP binding"/>
    <property type="evidence" value="ECO:0007669"/>
    <property type="project" value="InterPro"/>
</dbReference>
<name>A0A0C2VZ97_9BACL</name>
<accession>A0A0C2VZ97</accession>
<keyword evidence="4" id="KW-0547">Nucleotide-binding</keyword>
<dbReference type="GO" id="GO:0006793">
    <property type="term" value="P:phosphorus metabolic process"/>
    <property type="evidence" value="ECO:0007669"/>
    <property type="project" value="UniProtKB-ARBA"/>
</dbReference>
<dbReference type="PROSITE" id="PS50035">
    <property type="entry name" value="PLD"/>
    <property type="match status" value="1"/>
</dbReference>
<dbReference type="InterPro" id="IPR021835">
    <property type="entry name" value="DUF3427"/>
</dbReference>
<dbReference type="GO" id="GO:0003677">
    <property type="term" value="F:DNA binding"/>
    <property type="evidence" value="ECO:0007669"/>
    <property type="project" value="InterPro"/>
</dbReference>
<dbReference type="CDD" id="cd09203">
    <property type="entry name" value="PLDc_N_DEXD_b1"/>
    <property type="match status" value="1"/>
</dbReference>
<dbReference type="STRING" id="889306.KP78_07510"/>
<dbReference type="InterPro" id="IPR006935">
    <property type="entry name" value="Helicase/UvrB_N"/>
</dbReference>
<comment type="caution">
    <text evidence="4">The sequence shown here is derived from an EMBL/GenBank/DDBJ whole genome shotgun (WGS) entry which is preliminary data.</text>
</comment>
<dbReference type="InterPro" id="IPR025202">
    <property type="entry name" value="PLD-like_dom"/>
</dbReference>
<evidence type="ECO:0000259" key="3">
    <source>
        <dbReference type="PROSITE" id="PS51194"/>
    </source>
</evidence>
<dbReference type="GO" id="GO:0004386">
    <property type="term" value="F:helicase activity"/>
    <property type="evidence" value="ECO:0007669"/>
    <property type="project" value="UniProtKB-KW"/>
</dbReference>
<keyword evidence="5" id="KW-1185">Reference proteome</keyword>
<dbReference type="Pfam" id="PF11907">
    <property type="entry name" value="DUF3427"/>
    <property type="match status" value="1"/>
</dbReference>
<dbReference type="InterPro" id="IPR001650">
    <property type="entry name" value="Helicase_C-like"/>
</dbReference>